<feature type="transmembrane region" description="Helical" evidence="7">
    <location>
        <begin position="202"/>
        <end position="221"/>
    </location>
</feature>
<evidence type="ECO:0000256" key="2">
    <source>
        <dbReference type="ARBA" id="ARBA00022448"/>
    </source>
</evidence>
<dbReference type="GO" id="GO:0015513">
    <property type="term" value="F:high-affinity secondary active nitrite transmembrane transporter activity"/>
    <property type="evidence" value="ECO:0007669"/>
    <property type="project" value="TreeGrafter"/>
</dbReference>
<dbReference type="InterPro" id="IPR000292">
    <property type="entry name" value="For/NO2_transpt"/>
</dbReference>
<dbReference type="FunFam" id="1.20.1080.10:FF:000011">
    <property type="entry name" value="Formate family transporter"/>
    <property type="match status" value="1"/>
</dbReference>
<dbReference type="AlphaFoldDB" id="A0A8J2N1C3"/>
<reference evidence="8" key="1">
    <citation type="submission" date="2021-05" db="EMBL/GenBank/DDBJ databases">
        <authorList>
            <person name="Stam R."/>
        </authorList>
    </citation>
    <scope>NUCLEOTIDE SEQUENCE</scope>
    <source>
        <strain evidence="8">CS162</strain>
    </source>
</reference>
<feature type="transmembrane region" description="Helical" evidence="7">
    <location>
        <begin position="79"/>
        <end position="101"/>
    </location>
</feature>
<evidence type="ECO:0000256" key="6">
    <source>
        <dbReference type="ARBA" id="ARBA00049660"/>
    </source>
</evidence>
<feature type="transmembrane region" description="Helical" evidence="7">
    <location>
        <begin position="255"/>
        <end position="275"/>
    </location>
</feature>
<gene>
    <name evidence="8" type="ORF">ALTATR162_LOCUS6866</name>
</gene>
<proteinExistence type="inferred from homology"/>
<dbReference type="GO" id="GO:0005886">
    <property type="term" value="C:plasma membrane"/>
    <property type="evidence" value="ECO:0007669"/>
    <property type="project" value="TreeGrafter"/>
</dbReference>
<evidence type="ECO:0008006" key="10">
    <source>
        <dbReference type="Google" id="ProtNLM"/>
    </source>
</evidence>
<dbReference type="Pfam" id="PF01226">
    <property type="entry name" value="Form_Nir_trans"/>
    <property type="match status" value="1"/>
</dbReference>
<organism evidence="8 9">
    <name type="scientific">Alternaria atra</name>
    <dbReference type="NCBI Taxonomy" id="119953"/>
    <lineage>
        <taxon>Eukaryota</taxon>
        <taxon>Fungi</taxon>
        <taxon>Dikarya</taxon>
        <taxon>Ascomycota</taxon>
        <taxon>Pezizomycotina</taxon>
        <taxon>Dothideomycetes</taxon>
        <taxon>Pleosporomycetidae</taxon>
        <taxon>Pleosporales</taxon>
        <taxon>Pleosporineae</taxon>
        <taxon>Pleosporaceae</taxon>
        <taxon>Alternaria</taxon>
        <taxon>Alternaria sect. Ulocladioides</taxon>
    </lineage>
</organism>
<evidence type="ECO:0000313" key="9">
    <source>
        <dbReference type="Proteomes" id="UP000676310"/>
    </source>
</evidence>
<comment type="similarity">
    <text evidence="6">Belongs to the FNT transporter (TC 1.A.16) family.</text>
</comment>
<dbReference type="RefSeq" id="XP_043170426.1">
    <property type="nucleotide sequence ID" value="XM_043314491.1"/>
</dbReference>
<dbReference type="GeneID" id="67018802"/>
<dbReference type="EMBL" id="CAJRGZ010000019">
    <property type="protein sequence ID" value="CAG5165968.1"/>
    <property type="molecule type" value="Genomic_DNA"/>
</dbReference>
<feature type="transmembrane region" description="Helical" evidence="7">
    <location>
        <begin position="179"/>
        <end position="196"/>
    </location>
</feature>
<evidence type="ECO:0000313" key="8">
    <source>
        <dbReference type="EMBL" id="CAG5165968.1"/>
    </source>
</evidence>
<keyword evidence="4 7" id="KW-1133">Transmembrane helix</keyword>
<dbReference type="Proteomes" id="UP000676310">
    <property type="component" value="Unassembled WGS sequence"/>
</dbReference>
<name>A0A8J2N1C3_9PLEO</name>
<dbReference type="GO" id="GO:0015707">
    <property type="term" value="P:nitrite transport"/>
    <property type="evidence" value="ECO:0007669"/>
    <property type="project" value="TreeGrafter"/>
</dbReference>
<evidence type="ECO:0000256" key="5">
    <source>
        <dbReference type="ARBA" id="ARBA00023136"/>
    </source>
</evidence>
<dbReference type="OrthoDB" id="4829at2759"/>
<keyword evidence="3 7" id="KW-0812">Transmembrane</keyword>
<accession>A0A8J2N1C3</accession>
<dbReference type="InterPro" id="IPR023271">
    <property type="entry name" value="Aquaporin-like"/>
</dbReference>
<keyword evidence="5 7" id="KW-0472">Membrane</keyword>
<comment type="subcellular location">
    <subcellularLocation>
        <location evidence="1">Membrane</location>
        <topology evidence="1">Multi-pass membrane protein</topology>
    </subcellularLocation>
</comment>
<dbReference type="PANTHER" id="PTHR30520">
    <property type="entry name" value="FORMATE TRANSPORTER-RELATED"/>
    <property type="match status" value="1"/>
</dbReference>
<sequence>MAEHEHRTLAPPNLTSGADAHTPVETLRLAEQAGIAKAQLSLLDLSIKSFLGGVFISLGAAFDLVVAGGSPGLRQSNPALATLISAFVFPVGFVLIILTNVELCTSNMFVMAYSTLRRRTTVFDLLKNWIISYIMNIAGCLFYAGILCYWSGTLSSSAQKDWAASQANTRVNVNWGYNLTRGIMCNWLVGIAFFFSTEGRDLLGKIVGIWIAIWTFVGMGYQHSVANYLLVPIGMFYGGTNFSVGKFIWNSCIPVTIGNILGGAFFGAFTMWMVYGRHEPSVKEMERNTKEANAENGV</sequence>
<protein>
    <recommendedName>
        <fullName evidence="10">Formate/nitrite transporter</fullName>
    </recommendedName>
</protein>
<evidence type="ECO:0000256" key="1">
    <source>
        <dbReference type="ARBA" id="ARBA00004141"/>
    </source>
</evidence>
<dbReference type="PANTHER" id="PTHR30520:SF6">
    <property type="entry name" value="FORMATE_NITRATE FAMILY TRANSPORTER (EUROFUNG)"/>
    <property type="match status" value="1"/>
</dbReference>
<evidence type="ECO:0000256" key="7">
    <source>
        <dbReference type="SAM" id="Phobius"/>
    </source>
</evidence>
<comment type="caution">
    <text evidence="8">The sequence shown here is derived from an EMBL/GenBank/DDBJ whole genome shotgun (WGS) entry which is preliminary data.</text>
</comment>
<evidence type="ECO:0000256" key="3">
    <source>
        <dbReference type="ARBA" id="ARBA00022692"/>
    </source>
</evidence>
<dbReference type="Gene3D" id="1.20.1080.10">
    <property type="entry name" value="Glycerol uptake facilitator protein"/>
    <property type="match status" value="1"/>
</dbReference>
<evidence type="ECO:0000256" key="4">
    <source>
        <dbReference type="ARBA" id="ARBA00022989"/>
    </source>
</evidence>
<feature type="transmembrane region" description="Helical" evidence="7">
    <location>
        <begin position="130"/>
        <end position="150"/>
    </location>
</feature>
<feature type="transmembrane region" description="Helical" evidence="7">
    <location>
        <begin position="50"/>
        <end position="67"/>
    </location>
</feature>
<keyword evidence="9" id="KW-1185">Reference proteome</keyword>
<keyword evidence="2" id="KW-0813">Transport</keyword>